<dbReference type="KEGG" id="cpyr:CYJ47_08085"/>
<dbReference type="EMBL" id="CP136958">
    <property type="protein sequence ID" value="WOT01240.1"/>
    <property type="molecule type" value="Genomic_DNA"/>
</dbReference>
<protein>
    <submittedName>
        <fullName evidence="1">Uncharacterized protein</fullName>
    </submittedName>
</protein>
<evidence type="ECO:0000313" key="1">
    <source>
        <dbReference type="EMBL" id="WOT01240.1"/>
    </source>
</evidence>
<gene>
    <name evidence="1" type="ORF">CYJ47_08085</name>
</gene>
<evidence type="ECO:0000313" key="2">
    <source>
        <dbReference type="Proteomes" id="UP000234560"/>
    </source>
</evidence>
<reference evidence="1" key="2">
    <citation type="submission" date="2023-10" db="EMBL/GenBank/DDBJ databases">
        <authorList>
            <person name="Choi B."/>
        </authorList>
    </citation>
    <scope>NUCLEOTIDE SEQUENCE</scope>
    <source>
        <strain evidence="1">UMB0763</strain>
    </source>
</reference>
<name>A0AAF0YPZ0_9CORY</name>
<proteinExistence type="predicted"/>
<accession>A0AAF0YPZ0</accession>
<dbReference type="Proteomes" id="UP000234560">
    <property type="component" value="Chromosome"/>
</dbReference>
<organism evidence="1 2">
    <name type="scientific">Corynebacterium pyruviciproducens</name>
    <dbReference type="NCBI Taxonomy" id="598660"/>
    <lineage>
        <taxon>Bacteria</taxon>
        <taxon>Bacillati</taxon>
        <taxon>Actinomycetota</taxon>
        <taxon>Actinomycetes</taxon>
        <taxon>Mycobacteriales</taxon>
        <taxon>Corynebacteriaceae</taxon>
        <taxon>Corynebacterium</taxon>
    </lineage>
</organism>
<dbReference type="AlphaFoldDB" id="A0AAF0YPZ0"/>
<dbReference type="RefSeq" id="WP_257877782.1">
    <property type="nucleotide sequence ID" value="NZ_CP136958.1"/>
</dbReference>
<reference evidence="1" key="1">
    <citation type="submission" date="2017-12" db="EMBL/GenBank/DDBJ databases">
        <authorList>
            <person name="Thomas-White K."/>
            <person name="Wolfe A.J."/>
        </authorList>
    </citation>
    <scope>NUCLEOTIDE SEQUENCE</scope>
    <source>
        <strain evidence="1">UMB0763</strain>
    </source>
</reference>
<sequence length="59" mass="6304">MDATRSASRPIFPIVNGPDMQMFGLQDSGSDQVGALPDVDSTTFVCTSAAETDRLIEQL</sequence>